<keyword evidence="2" id="KW-0418">Kinase</keyword>
<dbReference type="PANTHER" id="PTHR10285">
    <property type="entry name" value="URIDINE KINASE"/>
    <property type="match status" value="1"/>
</dbReference>
<dbReference type="Pfam" id="PF00485">
    <property type="entry name" value="PRK"/>
    <property type="match status" value="1"/>
</dbReference>
<reference evidence="2" key="1">
    <citation type="journal article" date="2023" name="Comput. Struct. Biotechnol. J.">
        <title>Discovery of a novel marine Bacteroidetes with a rich repertoire of carbohydrate-active enzymes.</title>
        <authorList>
            <person name="Chen B."/>
            <person name="Liu G."/>
            <person name="Chen Q."/>
            <person name="Wang H."/>
            <person name="Liu L."/>
            <person name="Tang K."/>
        </authorList>
    </citation>
    <scope>NUCLEOTIDE SEQUENCE</scope>
    <source>
        <strain evidence="2">TK19036</strain>
    </source>
</reference>
<dbReference type="InterPro" id="IPR027417">
    <property type="entry name" value="P-loop_NTPase"/>
</dbReference>
<protein>
    <submittedName>
        <fullName evidence="2">Uridine kinase</fullName>
    </submittedName>
</protein>
<dbReference type="GO" id="GO:0016301">
    <property type="term" value="F:kinase activity"/>
    <property type="evidence" value="ECO:0007669"/>
    <property type="project" value="UniProtKB-KW"/>
</dbReference>
<dbReference type="InterPro" id="IPR006083">
    <property type="entry name" value="PRK/URK"/>
</dbReference>
<evidence type="ECO:0000313" key="2">
    <source>
        <dbReference type="EMBL" id="WKN39502.1"/>
    </source>
</evidence>
<dbReference type="GO" id="GO:0005524">
    <property type="term" value="F:ATP binding"/>
    <property type="evidence" value="ECO:0007669"/>
    <property type="project" value="InterPro"/>
</dbReference>
<dbReference type="EMBL" id="CP120682">
    <property type="protein sequence ID" value="WKN39502.1"/>
    <property type="molecule type" value="Genomic_DNA"/>
</dbReference>
<accession>A0AA49GRA1</accession>
<gene>
    <name evidence="2" type="ORF">K4G66_12445</name>
</gene>
<proteinExistence type="predicted"/>
<dbReference type="Gene3D" id="3.40.50.300">
    <property type="entry name" value="P-loop containing nucleotide triphosphate hydrolases"/>
    <property type="match status" value="1"/>
</dbReference>
<keyword evidence="2" id="KW-0808">Transferase</keyword>
<reference evidence="2" key="2">
    <citation type="journal article" date="2024" name="Antonie Van Leeuwenhoek">
        <title>Roseihalotalea indica gen. nov., sp. nov., a halophilic Bacteroidetes from mesopelagic Southwest Indian Ocean with higher carbohydrate metabolic potential.</title>
        <authorList>
            <person name="Chen B."/>
            <person name="Zhang M."/>
            <person name="Lin D."/>
            <person name="Ye J."/>
            <person name="Tang K."/>
        </authorList>
    </citation>
    <scope>NUCLEOTIDE SEQUENCE</scope>
    <source>
        <strain evidence="2">TK19036</strain>
    </source>
</reference>
<name>A0AA49GRA1_9BACT</name>
<sequence>MSYTPYVVGITGGSGSGKTQFFHWVRQLLGEEHSCLISQDNYYKDLSIVDPLENRITNFDVPSLIEEKEFARDLEQLKNGSIVKRKEYTFNNPAVIPAMLEFKPAPIILVEGIFVFHFPEVARLLDLKVFIEAREHLKFHRRMMRDTSERGFQLDDVVYKYTRHVVPSYEKYIEPHKHEADLIFPNNREYSAHECPVSAKVLVSYLKTKLP</sequence>
<evidence type="ECO:0000259" key="1">
    <source>
        <dbReference type="Pfam" id="PF00485"/>
    </source>
</evidence>
<dbReference type="SUPFAM" id="SSF52540">
    <property type="entry name" value="P-loop containing nucleoside triphosphate hydrolases"/>
    <property type="match status" value="1"/>
</dbReference>
<dbReference type="PRINTS" id="PR00988">
    <property type="entry name" value="URIDINKINASE"/>
</dbReference>
<organism evidence="2">
    <name type="scientific">Roseihalotalea indica</name>
    <dbReference type="NCBI Taxonomy" id="2867963"/>
    <lineage>
        <taxon>Bacteria</taxon>
        <taxon>Pseudomonadati</taxon>
        <taxon>Bacteroidota</taxon>
        <taxon>Cytophagia</taxon>
        <taxon>Cytophagales</taxon>
        <taxon>Catalimonadaceae</taxon>
        <taxon>Roseihalotalea</taxon>
    </lineage>
</organism>
<dbReference type="AlphaFoldDB" id="A0AA49GRA1"/>
<feature type="domain" description="Phosphoribulokinase/uridine kinase" evidence="1">
    <location>
        <begin position="7"/>
        <end position="187"/>
    </location>
</feature>